<gene>
    <name evidence="1" type="ORF">E2C01_037480</name>
</gene>
<keyword evidence="2" id="KW-1185">Reference proteome</keyword>
<accession>A0A5B7FEQ5</accession>
<organism evidence="1 2">
    <name type="scientific">Portunus trituberculatus</name>
    <name type="common">Swimming crab</name>
    <name type="synonym">Neptunus trituberculatus</name>
    <dbReference type="NCBI Taxonomy" id="210409"/>
    <lineage>
        <taxon>Eukaryota</taxon>
        <taxon>Metazoa</taxon>
        <taxon>Ecdysozoa</taxon>
        <taxon>Arthropoda</taxon>
        <taxon>Crustacea</taxon>
        <taxon>Multicrustacea</taxon>
        <taxon>Malacostraca</taxon>
        <taxon>Eumalacostraca</taxon>
        <taxon>Eucarida</taxon>
        <taxon>Decapoda</taxon>
        <taxon>Pleocyemata</taxon>
        <taxon>Brachyura</taxon>
        <taxon>Eubrachyura</taxon>
        <taxon>Portunoidea</taxon>
        <taxon>Portunidae</taxon>
        <taxon>Portuninae</taxon>
        <taxon>Portunus</taxon>
    </lineage>
</organism>
<sequence length="82" mass="9433">MTVLFTYLISPEFSASNPPHLLERGLLWLSKRQRYSHRSRVEHFFLVFSTQVLETVGGSRDDKCMLHSCVHECLDNAAVPVQ</sequence>
<dbReference type="AlphaFoldDB" id="A0A5B7FEQ5"/>
<comment type="caution">
    <text evidence="1">The sequence shown here is derived from an EMBL/GenBank/DDBJ whole genome shotgun (WGS) entry which is preliminary data.</text>
</comment>
<name>A0A5B7FEQ5_PORTR</name>
<dbReference type="EMBL" id="VSRR010006008">
    <property type="protein sequence ID" value="MPC43826.1"/>
    <property type="molecule type" value="Genomic_DNA"/>
</dbReference>
<dbReference type="Proteomes" id="UP000324222">
    <property type="component" value="Unassembled WGS sequence"/>
</dbReference>
<protein>
    <submittedName>
        <fullName evidence="1">Uncharacterized protein</fullName>
    </submittedName>
</protein>
<evidence type="ECO:0000313" key="1">
    <source>
        <dbReference type="EMBL" id="MPC43826.1"/>
    </source>
</evidence>
<evidence type="ECO:0000313" key="2">
    <source>
        <dbReference type="Proteomes" id="UP000324222"/>
    </source>
</evidence>
<reference evidence="1 2" key="1">
    <citation type="submission" date="2019-05" db="EMBL/GenBank/DDBJ databases">
        <title>Another draft genome of Portunus trituberculatus and its Hox gene families provides insights of decapod evolution.</title>
        <authorList>
            <person name="Jeong J.-H."/>
            <person name="Song I."/>
            <person name="Kim S."/>
            <person name="Choi T."/>
            <person name="Kim D."/>
            <person name="Ryu S."/>
            <person name="Kim W."/>
        </authorList>
    </citation>
    <scope>NUCLEOTIDE SEQUENCE [LARGE SCALE GENOMIC DNA]</scope>
    <source>
        <tissue evidence="1">Muscle</tissue>
    </source>
</reference>
<proteinExistence type="predicted"/>